<accession>A0A8B3XV88</accession>
<protein>
    <submittedName>
        <fullName evidence="1">Uncharacterized protein</fullName>
    </submittedName>
</protein>
<dbReference type="EMBL" id="LT629782">
    <property type="protein sequence ID" value="SDT91354.1"/>
    <property type="molecule type" value="Genomic_DNA"/>
</dbReference>
<dbReference type="Proteomes" id="UP000183653">
    <property type="component" value="Chromosome I"/>
</dbReference>
<gene>
    <name evidence="1" type="ORF">SAMN04490197_0817</name>
</gene>
<proteinExistence type="predicted"/>
<keyword evidence="2" id="KW-1185">Reference proteome</keyword>
<evidence type="ECO:0000313" key="2">
    <source>
        <dbReference type="Proteomes" id="UP000183653"/>
    </source>
</evidence>
<evidence type="ECO:0000313" key="1">
    <source>
        <dbReference type="EMBL" id="SDT91354.1"/>
    </source>
</evidence>
<reference evidence="1 2" key="1">
    <citation type="submission" date="2016-10" db="EMBL/GenBank/DDBJ databases">
        <authorList>
            <person name="Varghese N."/>
            <person name="Submissions S."/>
        </authorList>
    </citation>
    <scope>NUCLEOTIDE SEQUENCE [LARGE SCALE GENOMIC DNA]</scope>
    <source>
        <strain evidence="1 2">BS2775</strain>
    </source>
</reference>
<name>A0A8B3XV88_9PSED</name>
<dbReference type="AlphaFoldDB" id="A0A8B3XV88"/>
<sequence>MMFDAFCHLTYSISPGHVQLATLAPSSAIVLSENPAVSGITLLR</sequence>
<organism evidence="1 2">
    <name type="scientific">Pseudomonas orientalis</name>
    <dbReference type="NCBI Taxonomy" id="76758"/>
    <lineage>
        <taxon>Bacteria</taxon>
        <taxon>Pseudomonadati</taxon>
        <taxon>Pseudomonadota</taxon>
        <taxon>Gammaproteobacteria</taxon>
        <taxon>Pseudomonadales</taxon>
        <taxon>Pseudomonadaceae</taxon>
        <taxon>Pseudomonas</taxon>
    </lineage>
</organism>